<evidence type="ECO:0000256" key="1">
    <source>
        <dbReference type="ARBA" id="ARBA00012771"/>
    </source>
</evidence>
<dbReference type="STRING" id="640513.Entas_2442"/>
<dbReference type="Pfam" id="PF05175">
    <property type="entry name" value="MTS"/>
    <property type="match status" value="1"/>
</dbReference>
<feature type="transmembrane region" description="Helical" evidence="6">
    <location>
        <begin position="381"/>
        <end position="399"/>
    </location>
</feature>
<dbReference type="InterPro" id="IPR002052">
    <property type="entry name" value="DNA_methylase_N6_adenine_CS"/>
</dbReference>
<dbReference type="InterPro" id="IPR019874">
    <property type="entry name" value="RF_methyltr_PrmC"/>
</dbReference>
<dbReference type="FunFam" id="1.10.8.10:FF:000032">
    <property type="entry name" value="Release factor glutamine methyltransferase"/>
    <property type="match status" value="1"/>
</dbReference>
<keyword evidence="6" id="KW-1133">Transmembrane helix</keyword>
<feature type="transmembrane region" description="Helical" evidence="6">
    <location>
        <begin position="316"/>
        <end position="337"/>
    </location>
</feature>
<evidence type="ECO:0000256" key="6">
    <source>
        <dbReference type="SAM" id="Phobius"/>
    </source>
</evidence>
<proteinExistence type="predicted"/>
<dbReference type="AlphaFoldDB" id="A0A376F9J3"/>
<dbReference type="Pfam" id="PF17827">
    <property type="entry name" value="PrmC_N"/>
    <property type="match status" value="1"/>
</dbReference>
<gene>
    <name evidence="9" type="primary">prmC</name>
    <name evidence="9" type="ORF">NCTC12123_02457</name>
</gene>
<dbReference type="Gene3D" id="3.40.50.150">
    <property type="entry name" value="Vaccinia Virus protein VP39"/>
    <property type="match status" value="1"/>
</dbReference>
<dbReference type="EMBL" id="UFYI01000007">
    <property type="protein sequence ID" value="STD21023.1"/>
    <property type="molecule type" value="Genomic_DNA"/>
</dbReference>
<dbReference type="CDD" id="cd02440">
    <property type="entry name" value="AdoMet_MTases"/>
    <property type="match status" value="1"/>
</dbReference>
<dbReference type="PANTHER" id="PTHR18895:SF74">
    <property type="entry name" value="MTRF1L RELEASE FACTOR GLUTAMINE METHYLTRANSFERASE"/>
    <property type="match status" value="1"/>
</dbReference>
<dbReference type="SUPFAM" id="SSF53335">
    <property type="entry name" value="S-adenosyl-L-methionine-dependent methyltransferases"/>
    <property type="match status" value="1"/>
</dbReference>
<dbReference type="GO" id="GO:0032259">
    <property type="term" value="P:methylation"/>
    <property type="evidence" value="ECO:0007669"/>
    <property type="project" value="UniProtKB-KW"/>
</dbReference>
<dbReference type="InterPro" id="IPR050320">
    <property type="entry name" value="N5-glutamine_MTase"/>
</dbReference>
<evidence type="ECO:0000256" key="5">
    <source>
        <dbReference type="ARBA" id="ARBA00048391"/>
    </source>
</evidence>
<dbReference type="Pfam" id="PF04247">
    <property type="entry name" value="SirB"/>
    <property type="match status" value="1"/>
</dbReference>
<feature type="transmembrane region" description="Helical" evidence="6">
    <location>
        <begin position="349"/>
        <end position="369"/>
    </location>
</feature>
<evidence type="ECO:0000259" key="7">
    <source>
        <dbReference type="Pfam" id="PF05175"/>
    </source>
</evidence>
<keyword evidence="3 9" id="KW-0808">Transferase</keyword>
<keyword evidence="6" id="KW-0812">Transmembrane</keyword>
<comment type="catalytic activity">
    <reaction evidence="5">
        <text>L-glutaminyl-[peptide chain release factor] + S-adenosyl-L-methionine = N(5)-methyl-L-glutaminyl-[peptide chain release factor] + S-adenosyl-L-homocysteine + H(+)</text>
        <dbReference type="Rhea" id="RHEA:42896"/>
        <dbReference type="Rhea" id="RHEA-COMP:10271"/>
        <dbReference type="Rhea" id="RHEA-COMP:10272"/>
        <dbReference type="ChEBI" id="CHEBI:15378"/>
        <dbReference type="ChEBI" id="CHEBI:30011"/>
        <dbReference type="ChEBI" id="CHEBI:57856"/>
        <dbReference type="ChEBI" id="CHEBI:59789"/>
        <dbReference type="ChEBI" id="CHEBI:61891"/>
        <dbReference type="EC" id="2.1.1.297"/>
    </reaction>
</comment>
<dbReference type="Proteomes" id="UP000255163">
    <property type="component" value="Unassembled WGS sequence"/>
</dbReference>
<evidence type="ECO:0000256" key="3">
    <source>
        <dbReference type="ARBA" id="ARBA00022679"/>
    </source>
</evidence>
<dbReference type="InterPro" id="IPR004556">
    <property type="entry name" value="HemK-like"/>
</dbReference>
<dbReference type="NCBIfam" id="TIGR00536">
    <property type="entry name" value="hemK_fam"/>
    <property type="match status" value="1"/>
</dbReference>
<dbReference type="InterPro" id="IPR007360">
    <property type="entry name" value="SirB"/>
</dbReference>
<evidence type="ECO:0000259" key="8">
    <source>
        <dbReference type="Pfam" id="PF17827"/>
    </source>
</evidence>
<dbReference type="Gene3D" id="1.10.8.10">
    <property type="entry name" value="DNA helicase RuvA subunit, C-terminal domain"/>
    <property type="match status" value="1"/>
</dbReference>
<sequence>MDFQRWLREAAGELSESESPKRDAEILLEHVTGKARTYLLAFGETELTAEQEAQLAALLARRKTGEPVAHLVGEREFWSLPLYVSAATLIPRPDTECLVEQALARLPAAACSILDLGTGTGAIALALATERPDCTVTAVDVMPDAVALAQRNVERLGLSNVTVLQSSWFEALENRSFAMVVSNPPYIDEHDPHLAQGRRALRTADGARGRQRGISRSRSHCDNVTKTFASRRLAARGAWLDAGRSRAGTVYAIRLRRCRNLPRLRRQRTPDAGAVAMSLFTVLITVHLISVALTVSFFIVRYWWRYSNNPLMDARWVRIAPHCIDTLLLLSGAGLMWKTGYLPFTDKGAWLTEKLFGVIIYIVLGFIALGRRRPRSQQVGFIAFLLGLVVLYIIIKLATTRIPLLG</sequence>
<evidence type="ECO:0000256" key="4">
    <source>
        <dbReference type="ARBA" id="ARBA00022691"/>
    </source>
</evidence>
<feature type="domain" description="Release factor glutamine methyltransferase N-terminal" evidence="8">
    <location>
        <begin position="6"/>
        <end position="73"/>
    </location>
</feature>
<dbReference type="PANTHER" id="PTHR18895">
    <property type="entry name" value="HEMK METHYLTRANSFERASE"/>
    <property type="match status" value="1"/>
</dbReference>
<dbReference type="PROSITE" id="PS00092">
    <property type="entry name" value="N6_MTASE"/>
    <property type="match status" value="1"/>
</dbReference>
<evidence type="ECO:0000313" key="9">
    <source>
        <dbReference type="EMBL" id="STD21023.1"/>
    </source>
</evidence>
<dbReference type="InterPro" id="IPR040758">
    <property type="entry name" value="PrmC_N"/>
</dbReference>
<organism evidence="9 10">
    <name type="scientific">Enterobacter asburiae</name>
    <dbReference type="NCBI Taxonomy" id="61645"/>
    <lineage>
        <taxon>Bacteria</taxon>
        <taxon>Pseudomonadati</taxon>
        <taxon>Pseudomonadota</taxon>
        <taxon>Gammaproteobacteria</taxon>
        <taxon>Enterobacterales</taxon>
        <taxon>Enterobacteriaceae</taxon>
        <taxon>Enterobacter</taxon>
        <taxon>Enterobacter cloacae complex</taxon>
    </lineage>
</organism>
<dbReference type="NCBIfam" id="NF007622">
    <property type="entry name" value="PRK10278.1"/>
    <property type="match status" value="1"/>
</dbReference>
<dbReference type="GO" id="GO:0003676">
    <property type="term" value="F:nucleic acid binding"/>
    <property type="evidence" value="ECO:0007669"/>
    <property type="project" value="InterPro"/>
</dbReference>
<keyword evidence="4" id="KW-0949">S-adenosyl-L-methionine</keyword>
<dbReference type="InterPro" id="IPR029063">
    <property type="entry name" value="SAM-dependent_MTases_sf"/>
</dbReference>
<dbReference type="EC" id="2.1.1.297" evidence="1"/>
<feature type="transmembrane region" description="Helical" evidence="6">
    <location>
        <begin position="275"/>
        <end position="304"/>
    </location>
</feature>
<feature type="domain" description="Methyltransferase small" evidence="7">
    <location>
        <begin position="105"/>
        <end position="204"/>
    </location>
</feature>
<reference evidence="9 10" key="1">
    <citation type="submission" date="2018-06" db="EMBL/GenBank/DDBJ databases">
        <authorList>
            <consortium name="Pathogen Informatics"/>
            <person name="Doyle S."/>
        </authorList>
    </citation>
    <scope>NUCLEOTIDE SEQUENCE [LARGE SCALE GENOMIC DNA]</scope>
    <source>
        <strain evidence="9 10">NCTC12123</strain>
    </source>
</reference>
<evidence type="ECO:0000313" key="10">
    <source>
        <dbReference type="Proteomes" id="UP000255163"/>
    </source>
</evidence>
<keyword evidence="6" id="KW-0472">Membrane</keyword>
<name>A0A376F9J3_ENTAS</name>
<protein>
    <recommendedName>
        <fullName evidence="1">peptide chain release factor N(5)-glutamine methyltransferase</fullName>
        <ecNumber evidence="1">2.1.1.297</ecNumber>
    </recommendedName>
</protein>
<accession>A0A376F9J3</accession>
<evidence type="ECO:0000256" key="2">
    <source>
        <dbReference type="ARBA" id="ARBA00022603"/>
    </source>
</evidence>
<keyword evidence="2 9" id="KW-0489">Methyltransferase</keyword>
<dbReference type="NCBIfam" id="TIGR03534">
    <property type="entry name" value="RF_mod_PrmC"/>
    <property type="match status" value="1"/>
</dbReference>
<dbReference type="GO" id="GO:0102559">
    <property type="term" value="F:peptide chain release factor N(5)-glutamine methyltransferase activity"/>
    <property type="evidence" value="ECO:0007669"/>
    <property type="project" value="UniProtKB-EC"/>
</dbReference>
<dbReference type="InterPro" id="IPR007848">
    <property type="entry name" value="Small_mtfrase_dom"/>
</dbReference>